<reference evidence="2" key="1">
    <citation type="submission" date="2021-04" db="EMBL/GenBank/DDBJ databases">
        <authorList>
            <consortium name="Wellcome Sanger Institute Data Sharing"/>
        </authorList>
    </citation>
    <scope>NUCLEOTIDE SEQUENCE [LARGE SCALE GENOMIC DNA]</scope>
</reference>
<proteinExistence type="inferred from homology"/>
<dbReference type="InterPro" id="IPR051468">
    <property type="entry name" value="Fungal_SecMetab_SDRs"/>
</dbReference>
<name>A0A3Q1HZW0_ANATE</name>
<organism evidence="2 3">
    <name type="scientific">Anabas testudineus</name>
    <name type="common">Climbing perch</name>
    <name type="synonym">Anthias testudineus</name>
    <dbReference type="NCBI Taxonomy" id="64144"/>
    <lineage>
        <taxon>Eukaryota</taxon>
        <taxon>Metazoa</taxon>
        <taxon>Chordata</taxon>
        <taxon>Craniata</taxon>
        <taxon>Vertebrata</taxon>
        <taxon>Euteleostomi</taxon>
        <taxon>Actinopterygii</taxon>
        <taxon>Neopterygii</taxon>
        <taxon>Teleostei</taxon>
        <taxon>Neoteleostei</taxon>
        <taxon>Acanthomorphata</taxon>
        <taxon>Anabantaria</taxon>
        <taxon>Anabantiformes</taxon>
        <taxon>Anabantoidei</taxon>
        <taxon>Anabantidae</taxon>
        <taxon>Anabas</taxon>
    </lineage>
</organism>
<dbReference type="OrthoDB" id="7289984at2759"/>
<evidence type="ECO:0000256" key="1">
    <source>
        <dbReference type="RuleBase" id="RU000363"/>
    </source>
</evidence>
<sequence length="263" mass="28032">MSSATNFQTCSSVLITGASRGLGLQMVDSLASGGFSPGHIIAAARKPASAQKLQELAERHSNIHIIRLDVVSQESIEESVEEVAQLVQEEGLNCLINNAGIKVVADFNTVTAEKMIENFHTNAVAPLMITKAFLPLLKQAASRGGAGASKSMGIQRAAVINMTSLLGSVELNWGERADNFKWYPYRTSKSALNMVSRCMAVDLEPDGILCMAIHPGWVSTDMGGAEAPLSPEESVSSILSVIGGLTEKDHGSFLNYTGEVLPW</sequence>
<reference evidence="2" key="2">
    <citation type="submission" date="2025-08" db="UniProtKB">
        <authorList>
            <consortium name="Ensembl"/>
        </authorList>
    </citation>
    <scope>IDENTIFICATION</scope>
</reference>
<dbReference type="Ensembl" id="ENSATET00000014894.3">
    <property type="protein sequence ID" value="ENSATEP00000014662.1"/>
    <property type="gene ID" value="ENSATEG00000010196.3"/>
</dbReference>
<dbReference type="InParanoid" id="A0A3Q1HZW0"/>
<dbReference type="Gene3D" id="3.40.50.720">
    <property type="entry name" value="NAD(P)-binding Rossmann-like Domain"/>
    <property type="match status" value="1"/>
</dbReference>
<dbReference type="PRINTS" id="PR00081">
    <property type="entry name" value="GDHRDH"/>
</dbReference>
<dbReference type="GeneTree" id="ENSGT00940000165046"/>
<comment type="similarity">
    <text evidence="1">Belongs to the short-chain dehydrogenases/reductases (SDR) family.</text>
</comment>
<dbReference type="AlphaFoldDB" id="A0A3Q1HZW0"/>
<dbReference type="Proteomes" id="UP000265040">
    <property type="component" value="Chromosome 6"/>
</dbReference>
<keyword evidence="3" id="KW-1185">Reference proteome</keyword>
<dbReference type="InterPro" id="IPR036291">
    <property type="entry name" value="NAD(P)-bd_dom_sf"/>
</dbReference>
<evidence type="ECO:0000313" key="2">
    <source>
        <dbReference type="Ensembl" id="ENSATEP00000014662.1"/>
    </source>
</evidence>
<dbReference type="PANTHER" id="PTHR43544:SF34">
    <property type="entry name" value="SI:DKEY-12E7.4"/>
    <property type="match status" value="1"/>
</dbReference>
<dbReference type="CDD" id="cd05325">
    <property type="entry name" value="carb_red_sniffer_like_SDR_c"/>
    <property type="match status" value="1"/>
</dbReference>
<dbReference type="RefSeq" id="XP_026221952.1">
    <property type="nucleotide sequence ID" value="XM_026366167.1"/>
</dbReference>
<dbReference type="Pfam" id="PF00106">
    <property type="entry name" value="adh_short"/>
    <property type="match status" value="1"/>
</dbReference>
<protein>
    <submittedName>
        <fullName evidence="2">Uncharacterized protein</fullName>
    </submittedName>
</protein>
<evidence type="ECO:0000313" key="3">
    <source>
        <dbReference type="Proteomes" id="UP000265040"/>
    </source>
</evidence>
<dbReference type="GO" id="GO:0005737">
    <property type="term" value="C:cytoplasm"/>
    <property type="evidence" value="ECO:0007669"/>
    <property type="project" value="TreeGrafter"/>
</dbReference>
<dbReference type="SUPFAM" id="SSF51735">
    <property type="entry name" value="NAD(P)-binding Rossmann-fold domains"/>
    <property type="match status" value="1"/>
</dbReference>
<reference evidence="2" key="3">
    <citation type="submission" date="2025-09" db="UniProtKB">
        <authorList>
            <consortium name="Ensembl"/>
        </authorList>
    </citation>
    <scope>IDENTIFICATION</scope>
</reference>
<dbReference type="STRING" id="64144.ENSATEP00000014662"/>
<dbReference type="InterPro" id="IPR002347">
    <property type="entry name" value="SDR_fam"/>
</dbReference>
<dbReference type="GO" id="GO:0016491">
    <property type="term" value="F:oxidoreductase activity"/>
    <property type="evidence" value="ECO:0007669"/>
    <property type="project" value="TreeGrafter"/>
</dbReference>
<dbReference type="PRINTS" id="PR00080">
    <property type="entry name" value="SDRFAMILY"/>
</dbReference>
<accession>A0A3Q1HZW0</accession>
<dbReference type="OMA" id="GIGLEYC"/>
<dbReference type="PANTHER" id="PTHR43544">
    <property type="entry name" value="SHORT-CHAIN DEHYDROGENASE/REDUCTASE"/>
    <property type="match status" value="1"/>
</dbReference>
<dbReference type="GeneID" id="113166184"/>